<evidence type="ECO:0000256" key="2">
    <source>
        <dbReference type="ARBA" id="ARBA00023125"/>
    </source>
</evidence>
<dbReference type="Proteomes" id="UP001054902">
    <property type="component" value="Unassembled WGS sequence"/>
</dbReference>
<dbReference type="PANTHER" id="PTHR10015">
    <property type="entry name" value="HEAT SHOCK TRANSCRIPTION FACTOR"/>
    <property type="match status" value="1"/>
</dbReference>
<keyword evidence="8" id="KW-1185">Reference proteome</keyword>
<dbReference type="InterPro" id="IPR036390">
    <property type="entry name" value="WH_DNA-bd_sf"/>
</dbReference>
<feature type="region of interest" description="Disordered" evidence="5">
    <location>
        <begin position="22"/>
        <end position="75"/>
    </location>
</feature>
<evidence type="ECO:0000256" key="4">
    <source>
        <dbReference type="RuleBase" id="RU004020"/>
    </source>
</evidence>
<dbReference type="GO" id="GO:0005634">
    <property type="term" value="C:nucleus"/>
    <property type="evidence" value="ECO:0007669"/>
    <property type="project" value="UniProtKB-SubCell"/>
</dbReference>
<comment type="similarity">
    <text evidence="4">Belongs to the HSF family.</text>
</comment>
<sequence>MSLERLAALSPLSTNTTMFKFQSEEERGSSRIDLTHSRNTRQKIKKVQTKKSGSAGSGTYQPTISTKKNKIPKRKKAGIANAFPSRLHNLLGITTENKHMRRIISWHPDGSSCFRVHNKKAFTRDIQPRYFKQSKYTSFRRQLNLWEFQRINDGDRKGYYAHPSFVRQDRSRCYEMKRVKVKGESQTAVTKPEDTASKQHELRRELVKTVSLSSVEEDCNVGVKDDADMKVDDAIIITKHTNEEDISASSVHSLECTVVTADTYEQVGGQEQEIEQEEALERDPDLPEVSPQESYLFFMHALAFVDSITH</sequence>
<organism evidence="7 8">
    <name type="scientific">Chaetoceros tenuissimus</name>
    <dbReference type="NCBI Taxonomy" id="426638"/>
    <lineage>
        <taxon>Eukaryota</taxon>
        <taxon>Sar</taxon>
        <taxon>Stramenopiles</taxon>
        <taxon>Ochrophyta</taxon>
        <taxon>Bacillariophyta</taxon>
        <taxon>Coscinodiscophyceae</taxon>
        <taxon>Chaetocerotophycidae</taxon>
        <taxon>Chaetocerotales</taxon>
        <taxon>Chaetocerotaceae</taxon>
        <taxon>Chaetoceros</taxon>
    </lineage>
</organism>
<comment type="subcellular location">
    <subcellularLocation>
        <location evidence="1">Nucleus</location>
    </subcellularLocation>
</comment>
<evidence type="ECO:0000313" key="8">
    <source>
        <dbReference type="Proteomes" id="UP001054902"/>
    </source>
</evidence>
<gene>
    <name evidence="7" type="ORF">CTEN210_09682</name>
</gene>
<feature type="compositionally biased region" description="Basic residues" evidence="5">
    <location>
        <begin position="38"/>
        <end position="49"/>
    </location>
</feature>
<dbReference type="PANTHER" id="PTHR10015:SF206">
    <property type="entry name" value="HSF-TYPE DNA-BINDING DOMAIN-CONTAINING PROTEIN"/>
    <property type="match status" value="1"/>
</dbReference>
<dbReference type="Pfam" id="PF00447">
    <property type="entry name" value="HSF_DNA-bind"/>
    <property type="match status" value="1"/>
</dbReference>
<dbReference type="AlphaFoldDB" id="A0AAD3H7L7"/>
<dbReference type="SUPFAM" id="SSF46785">
    <property type="entry name" value="Winged helix' DNA-binding domain"/>
    <property type="match status" value="1"/>
</dbReference>
<evidence type="ECO:0000313" key="7">
    <source>
        <dbReference type="EMBL" id="GFH53206.1"/>
    </source>
</evidence>
<comment type="caution">
    <text evidence="7">The sequence shown here is derived from an EMBL/GenBank/DDBJ whole genome shotgun (WGS) entry which is preliminary data.</text>
</comment>
<evidence type="ECO:0000256" key="5">
    <source>
        <dbReference type="SAM" id="MobiDB-lite"/>
    </source>
</evidence>
<reference evidence="7 8" key="1">
    <citation type="journal article" date="2021" name="Sci. Rep.">
        <title>The genome of the diatom Chaetoceros tenuissimus carries an ancient integrated fragment of an extant virus.</title>
        <authorList>
            <person name="Hongo Y."/>
            <person name="Kimura K."/>
            <person name="Takaki Y."/>
            <person name="Yoshida Y."/>
            <person name="Baba S."/>
            <person name="Kobayashi G."/>
            <person name="Nagasaki K."/>
            <person name="Hano T."/>
            <person name="Tomaru Y."/>
        </authorList>
    </citation>
    <scope>NUCLEOTIDE SEQUENCE [LARGE SCALE GENOMIC DNA]</scope>
    <source>
        <strain evidence="7 8">NIES-3715</strain>
    </source>
</reference>
<feature type="compositionally biased region" description="Polar residues" evidence="5">
    <location>
        <begin position="50"/>
        <end position="66"/>
    </location>
</feature>
<evidence type="ECO:0000256" key="3">
    <source>
        <dbReference type="ARBA" id="ARBA00023242"/>
    </source>
</evidence>
<evidence type="ECO:0000256" key="1">
    <source>
        <dbReference type="ARBA" id="ARBA00004123"/>
    </source>
</evidence>
<keyword evidence="2" id="KW-0238">DNA-binding</keyword>
<keyword evidence="3" id="KW-0539">Nucleus</keyword>
<dbReference type="FunFam" id="1.10.10.10:FF:000479">
    <property type="entry name" value="Predicted protein"/>
    <property type="match status" value="1"/>
</dbReference>
<dbReference type="InterPro" id="IPR000232">
    <property type="entry name" value="HSF_DNA-bd"/>
</dbReference>
<dbReference type="InterPro" id="IPR036388">
    <property type="entry name" value="WH-like_DNA-bd_sf"/>
</dbReference>
<evidence type="ECO:0000259" key="6">
    <source>
        <dbReference type="SMART" id="SM00415"/>
    </source>
</evidence>
<feature type="domain" description="HSF-type DNA-binding" evidence="6">
    <location>
        <begin position="79"/>
        <end position="179"/>
    </location>
</feature>
<dbReference type="SMART" id="SM00415">
    <property type="entry name" value="HSF"/>
    <property type="match status" value="1"/>
</dbReference>
<dbReference type="Gene3D" id="1.10.10.10">
    <property type="entry name" value="Winged helix-like DNA-binding domain superfamily/Winged helix DNA-binding domain"/>
    <property type="match status" value="1"/>
</dbReference>
<dbReference type="EMBL" id="BLLK01000046">
    <property type="protein sequence ID" value="GFH53206.1"/>
    <property type="molecule type" value="Genomic_DNA"/>
</dbReference>
<accession>A0AAD3H7L7</accession>
<dbReference type="GO" id="GO:0003700">
    <property type="term" value="F:DNA-binding transcription factor activity"/>
    <property type="evidence" value="ECO:0007669"/>
    <property type="project" value="InterPro"/>
</dbReference>
<name>A0AAD3H7L7_9STRA</name>
<proteinExistence type="inferred from homology"/>
<dbReference type="GO" id="GO:0043565">
    <property type="term" value="F:sequence-specific DNA binding"/>
    <property type="evidence" value="ECO:0007669"/>
    <property type="project" value="InterPro"/>
</dbReference>
<feature type="compositionally biased region" description="Basic and acidic residues" evidence="5">
    <location>
        <begin position="22"/>
        <end position="36"/>
    </location>
</feature>
<protein>
    <recommendedName>
        <fullName evidence="6">HSF-type DNA-binding domain-containing protein</fullName>
    </recommendedName>
</protein>